<keyword evidence="4" id="KW-1185">Reference proteome</keyword>
<name>I3YCN5_THIV6</name>
<dbReference type="AlphaFoldDB" id="I3YCN5"/>
<dbReference type="Pfam" id="PF11845">
    <property type="entry name" value="Tll0287-like"/>
    <property type="match status" value="1"/>
</dbReference>
<evidence type="ECO:0000256" key="1">
    <source>
        <dbReference type="SAM" id="SignalP"/>
    </source>
</evidence>
<protein>
    <recommendedName>
        <fullName evidence="2">Tll0287-like domain-containing protein</fullName>
    </recommendedName>
</protein>
<accession>I3YCN5</accession>
<evidence type="ECO:0000313" key="3">
    <source>
        <dbReference type="EMBL" id="AFL74753.1"/>
    </source>
</evidence>
<evidence type="ECO:0000259" key="2">
    <source>
        <dbReference type="Pfam" id="PF11845"/>
    </source>
</evidence>
<reference evidence="3 4" key="1">
    <citation type="submission" date="2012-06" db="EMBL/GenBank/DDBJ databases">
        <title>Complete sequence of Thiocystis violascens DSM 198.</title>
        <authorList>
            <consortium name="US DOE Joint Genome Institute"/>
            <person name="Lucas S."/>
            <person name="Han J."/>
            <person name="Lapidus A."/>
            <person name="Cheng J.-F."/>
            <person name="Goodwin L."/>
            <person name="Pitluck S."/>
            <person name="Peters L."/>
            <person name="Ovchinnikova G."/>
            <person name="Teshima H."/>
            <person name="Detter J.C."/>
            <person name="Han C."/>
            <person name="Tapia R."/>
            <person name="Land M."/>
            <person name="Hauser L."/>
            <person name="Kyrpides N."/>
            <person name="Ivanova N."/>
            <person name="Pagani I."/>
            <person name="Vogl K."/>
            <person name="Liu Z."/>
            <person name="Frigaard N.-U."/>
            <person name="Bryant D."/>
            <person name="Woyke T."/>
        </authorList>
    </citation>
    <scope>NUCLEOTIDE SEQUENCE [LARGE SCALE GENOMIC DNA]</scope>
    <source>
        <strain evidence="4">ATCC 17096 / DSM 198 / 6111</strain>
    </source>
</reference>
<proteinExistence type="predicted"/>
<dbReference type="Proteomes" id="UP000006062">
    <property type="component" value="Chromosome"/>
</dbReference>
<dbReference type="OrthoDB" id="9797588at2"/>
<dbReference type="STRING" id="765911.Thivi_2839"/>
<dbReference type="KEGG" id="tvi:Thivi_2839"/>
<feature type="domain" description="Tll0287-like" evidence="2">
    <location>
        <begin position="49"/>
        <end position="198"/>
    </location>
</feature>
<dbReference type="HOGENOM" id="CLU_109783_1_0_6"/>
<dbReference type="InterPro" id="IPR021796">
    <property type="entry name" value="Tll0287-like_dom"/>
</dbReference>
<gene>
    <name evidence="3" type="ordered locus">Thivi_2839</name>
</gene>
<dbReference type="eggNOG" id="COG3258">
    <property type="taxonomic scope" value="Bacteria"/>
</dbReference>
<dbReference type="EMBL" id="CP003154">
    <property type="protein sequence ID" value="AFL74753.1"/>
    <property type="molecule type" value="Genomic_DNA"/>
</dbReference>
<evidence type="ECO:0000313" key="4">
    <source>
        <dbReference type="Proteomes" id="UP000006062"/>
    </source>
</evidence>
<dbReference type="RefSeq" id="WP_014779186.1">
    <property type="nucleotide sequence ID" value="NC_018012.1"/>
</dbReference>
<feature type="chain" id="PRO_5003683127" description="Tll0287-like domain-containing protein" evidence="1">
    <location>
        <begin position="30"/>
        <end position="199"/>
    </location>
</feature>
<sequence>MKTVVRLTAASAFLTAGLALALSAAEALAEEAPINPNVEEAKGIVKAFATQLQGELKTAIEEGGPIQAVGLCKERAPAIAAELSDKTGWQVKRTSLKTRNAELNTPDDWERQVLTAFEQRQAAGEDVQTMAKAEVVATEAGKSFRFMKAVPTGEVCLACHGSEINPEVAAALDEHYPNDQARGYSLGEIRGAFSLTKPL</sequence>
<organism evidence="3 4">
    <name type="scientific">Thiocystis violascens (strain ATCC 17096 / DSM 198 / 6111)</name>
    <name type="common">Chromatium violascens</name>
    <dbReference type="NCBI Taxonomy" id="765911"/>
    <lineage>
        <taxon>Bacteria</taxon>
        <taxon>Pseudomonadati</taxon>
        <taxon>Pseudomonadota</taxon>
        <taxon>Gammaproteobacteria</taxon>
        <taxon>Chromatiales</taxon>
        <taxon>Chromatiaceae</taxon>
        <taxon>Thiocystis</taxon>
    </lineage>
</organism>
<keyword evidence="1" id="KW-0732">Signal</keyword>
<feature type="signal peptide" evidence="1">
    <location>
        <begin position="1"/>
        <end position="29"/>
    </location>
</feature>